<dbReference type="PANTHER" id="PTHR43792">
    <property type="entry name" value="GNAT FAMILY, PUTATIVE (AFU_ORTHOLOGUE AFUA_3G00765)-RELATED-RELATED"/>
    <property type="match status" value="1"/>
</dbReference>
<dbReference type="PANTHER" id="PTHR43792:SF1">
    <property type="entry name" value="N-ACETYLTRANSFERASE DOMAIN-CONTAINING PROTEIN"/>
    <property type="match status" value="1"/>
</dbReference>
<dbReference type="AlphaFoldDB" id="A0A923IBE5"/>
<evidence type="ECO:0000313" key="2">
    <source>
        <dbReference type="EMBL" id="MBC5581833.1"/>
    </source>
</evidence>
<organism evidence="2 3">
    <name type="scientific">Anaerofilum hominis</name>
    <dbReference type="NCBI Taxonomy" id="2763016"/>
    <lineage>
        <taxon>Bacteria</taxon>
        <taxon>Bacillati</taxon>
        <taxon>Bacillota</taxon>
        <taxon>Clostridia</taxon>
        <taxon>Eubacteriales</taxon>
        <taxon>Oscillospiraceae</taxon>
        <taxon>Anaerofilum</taxon>
    </lineage>
</organism>
<dbReference type="Proteomes" id="UP000659630">
    <property type="component" value="Unassembled WGS sequence"/>
</dbReference>
<gene>
    <name evidence="2" type="ORF">H8S23_09965</name>
</gene>
<evidence type="ECO:0000259" key="1">
    <source>
        <dbReference type="Pfam" id="PF13302"/>
    </source>
</evidence>
<dbReference type="InterPro" id="IPR016181">
    <property type="entry name" value="Acyl_CoA_acyltransferase"/>
</dbReference>
<dbReference type="SUPFAM" id="SSF55729">
    <property type="entry name" value="Acyl-CoA N-acyltransferases (Nat)"/>
    <property type="match status" value="1"/>
</dbReference>
<comment type="caution">
    <text evidence="2">The sequence shown here is derived from an EMBL/GenBank/DDBJ whole genome shotgun (WGS) entry which is preliminary data.</text>
</comment>
<sequence length="182" mass="20936">MNHIGTIRLETDRLILRRFTIEDAEEMFHNWASDDEVTKYLTWPTHQNVEMTIGYINYCIQGYADPAFYQWTIEIKETHELIGNISAVKVIEETDSLELGWVIGRKYWGNGYTAEAAKTVLEVFFDKVGANCVYAGHDVNNPNSGRVMQKIGMKYEGTLRQSGRNNQGIVDCARYSILRSER</sequence>
<proteinExistence type="predicted"/>
<protein>
    <submittedName>
        <fullName evidence="2">GNAT family N-acetyltransferase</fullName>
    </submittedName>
</protein>
<dbReference type="InterPro" id="IPR000182">
    <property type="entry name" value="GNAT_dom"/>
</dbReference>
<name>A0A923IBE5_9FIRM</name>
<dbReference type="GO" id="GO:0016747">
    <property type="term" value="F:acyltransferase activity, transferring groups other than amino-acyl groups"/>
    <property type="evidence" value="ECO:0007669"/>
    <property type="project" value="InterPro"/>
</dbReference>
<dbReference type="Gene3D" id="3.40.630.30">
    <property type="match status" value="1"/>
</dbReference>
<dbReference type="EMBL" id="JACONZ010000003">
    <property type="protein sequence ID" value="MBC5581833.1"/>
    <property type="molecule type" value="Genomic_DNA"/>
</dbReference>
<dbReference type="InterPro" id="IPR051531">
    <property type="entry name" value="N-acetyltransferase"/>
</dbReference>
<dbReference type="RefSeq" id="WP_186888193.1">
    <property type="nucleotide sequence ID" value="NZ_JACONZ010000003.1"/>
</dbReference>
<feature type="domain" description="N-acetyltransferase" evidence="1">
    <location>
        <begin position="13"/>
        <end position="154"/>
    </location>
</feature>
<accession>A0A923IBE5</accession>
<keyword evidence="3" id="KW-1185">Reference proteome</keyword>
<reference evidence="2" key="1">
    <citation type="submission" date="2020-08" db="EMBL/GenBank/DDBJ databases">
        <title>Genome public.</title>
        <authorList>
            <person name="Liu C."/>
            <person name="Sun Q."/>
        </authorList>
    </citation>
    <scope>NUCLEOTIDE SEQUENCE</scope>
    <source>
        <strain evidence="2">BX8</strain>
    </source>
</reference>
<dbReference type="Pfam" id="PF13302">
    <property type="entry name" value="Acetyltransf_3"/>
    <property type="match status" value="1"/>
</dbReference>
<evidence type="ECO:0000313" key="3">
    <source>
        <dbReference type="Proteomes" id="UP000659630"/>
    </source>
</evidence>